<dbReference type="InterPro" id="IPR005282">
    <property type="entry name" value="LC_transporter"/>
</dbReference>
<protein>
    <recommendedName>
        <fullName evidence="11">Cystinosin homolog</fullName>
    </recommendedName>
</protein>
<comment type="similarity">
    <text evidence="2">Belongs to the cystinosin family.</text>
</comment>
<feature type="transmembrane region" description="Helical" evidence="12">
    <location>
        <begin position="241"/>
        <end position="261"/>
    </location>
</feature>
<feature type="transmembrane region" description="Helical" evidence="12">
    <location>
        <begin position="131"/>
        <end position="152"/>
    </location>
</feature>
<dbReference type="InterPro" id="IPR006603">
    <property type="entry name" value="PQ-loop_rpt"/>
</dbReference>
<dbReference type="Pfam" id="PF04193">
    <property type="entry name" value="PQ-loop"/>
    <property type="match status" value="2"/>
</dbReference>
<name>A0A8K0K3R1_LADFU</name>
<keyword evidence="3" id="KW-0813">Transport</keyword>
<evidence type="ECO:0000256" key="6">
    <source>
        <dbReference type="ARBA" id="ARBA00022847"/>
    </source>
</evidence>
<dbReference type="NCBIfam" id="TIGR00951">
    <property type="entry name" value="2A43"/>
    <property type="match status" value="1"/>
</dbReference>
<keyword evidence="6" id="KW-0769">Symport</keyword>
<feature type="transmembrane region" description="Helical" evidence="12">
    <location>
        <begin position="340"/>
        <end position="359"/>
    </location>
</feature>
<evidence type="ECO:0000256" key="9">
    <source>
        <dbReference type="ARBA" id="ARBA00023228"/>
    </source>
</evidence>
<evidence type="ECO:0000256" key="3">
    <source>
        <dbReference type="ARBA" id="ARBA00022448"/>
    </source>
</evidence>
<feature type="chain" id="PRO_5035430614" description="Cystinosin homolog" evidence="13">
    <location>
        <begin position="24"/>
        <end position="386"/>
    </location>
</feature>
<accession>A0A8K0K3R1</accession>
<keyword evidence="4 12" id="KW-0812">Transmembrane</keyword>
<keyword evidence="9" id="KW-0458">Lysosome</keyword>
<evidence type="ECO:0000256" key="1">
    <source>
        <dbReference type="ARBA" id="ARBA00004155"/>
    </source>
</evidence>
<dbReference type="GO" id="GO:0015184">
    <property type="term" value="F:L-cystine transmembrane transporter activity"/>
    <property type="evidence" value="ECO:0007669"/>
    <property type="project" value="TreeGrafter"/>
</dbReference>
<keyword evidence="5" id="KW-0677">Repeat</keyword>
<evidence type="ECO:0000256" key="4">
    <source>
        <dbReference type="ARBA" id="ARBA00022692"/>
    </source>
</evidence>
<reference evidence="14" key="1">
    <citation type="submission" date="2013-04" db="EMBL/GenBank/DDBJ databases">
        <authorList>
            <person name="Qu J."/>
            <person name="Murali S.C."/>
            <person name="Bandaranaike D."/>
            <person name="Bellair M."/>
            <person name="Blankenburg K."/>
            <person name="Chao H."/>
            <person name="Dinh H."/>
            <person name="Doddapaneni H."/>
            <person name="Downs B."/>
            <person name="Dugan-Rocha S."/>
            <person name="Elkadiri S."/>
            <person name="Gnanaolivu R.D."/>
            <person name="Hernandez B."/>
            <person name="Javaid M."/>
            <person name="Jayaseelan J.C."/>
            <person name="Lee S."/>
            <person name="Li M."/>
            <person name="Ming W."/>
            <person name="Munidasa M."/>
            <person name="Muniz J."/>
            <person name="Nguyen L."/>
            <person name="Ongeri F."/>
            <person name="Osuji N."/>
            <person name="Pu L.-L."/>
            <person name="Puazo M."/>
            <person name="Qu C."/>
            <person name="Quiroz J."/>
            <person name="Raj R."/>
            <person name="Weissenberger G."/>
            <person name="Xin Y."/>
            <person name="Zou X."/>
            <person name="Han Y."/>
            <person name="Richards S."/>
            <person name="Worley K."/>
            <person name="Muzny D."/>
            <person name="Gibbs R."/>
        </authorList>
    </citation>
    <scope>NUCLEOTIDE SEQUENCE</scope>
    <source>
        <strain evidence="14">Sampled in the wild</strain>
    </source>
</reference>
<feature type="signal peptide" evidence="13">
    <location>
        <begin position="1"/>
        <end position="23"/>
    </location>
</feature>
<comment type="caution">
    <text evidence="14">The sequence shown here is derived from an EMBL/GenBank/DDBJ whole genome shotgun (WGS) entry which is preliminary data.</text>
</comment>
<evidence type="ECO:0000313" key="15">
    <source>
        <dbReference type="Proteomes" id="UP000792457"/>
    </source>
</evidence>
<dbReference type="Proteomes" id="UP000792457">
    <property type="component" value="Unassembled WGS sequence"/>
</dbReference>
<evidence type="ECO:0000256" key="12">
    <source>
        <dbReference type="SAM" id="Phobius"/>
    </source>
</evidence>
<dbReference type="FunFam" id="1.20.1280.290:FF:000016">
    <property type="entry name" value="Cystinosin homolog"/>
    <property type="match status" value="1"/>
</dbReference>
<dbReference type="AlphaFoldDB" id="A0A8K0K3R1"/>
<comment type="subcellular location">
    <subcellularLocation>
        <location evidence="1">Lysosome membrane</location>
        <topology evidence="1">Multi-pass membrane protein</topology>
    </subcellularLocation>
</comment>
<evidence type="ECO:0000313" key="14">
    <source>
        <dbReference type="EMBL" id="KAG8227423.1"/>
    </source>
</evidence>
<dbReference type="SMART" id="SM00679">
    <property type="entry name" value="CTNS"/>
    <property type="match status" value="2"/>
</dbReference>
<evidence type="ECO:0000256" key="11">
    <source>
        <dbReference type="ARBA" id="ARBA00074957"/>
    </source>
</evidence>
<proteinExistence type="inferred from homology"/>
<dbReference type="PANTHER" id="PTHR13131">
    <property type="entry name" value="CYSTINOSIN"/>
    <property type="match status" value="1"/>
</dbReference>
<keyword evidence="13" id="KW-0732">Signal</keyword>
<evidence type="ECO:0000256" key="8">
    <source>
        <dbReference type="ARBA" id="ARBA00023136"/>
    </source>
</evidence>
<gene>
    <name evidence="14" type="ORF">J437_LFUL000432</name>
</gene>
<organism evidence="14 15">
    <name type="scientific">Ladona fulva</name>
    <name type="common">Scarce chaser dragonfly</name>
    <name type="synonym">Libellula fulva</name>
    <dbReference type="NCBI Taxonomy" id="123851"/>
    <lineage>
        <taxon>Eukaryota</taxon>
        <taxon>Metazoa</taxon>
        <taxon>Ecdysozoa</taxon>
        <taxon>Arthropoda</taxon>
        <taxon>Hexapoda</taxon>
        <taxon>Insecta</taxon>
        <taxon>Pterygota</taxon>
        <taxon>Palaeoptera</taxon>
        <taxon>Odonata</taxon>
        <taxon>Epiprocta</taxon>
        <taxon>Anisoptera</taxon>
        <taxon>Libelluloidea</taxon>
        <taxon>Libellulidae</taxon>
        <taxon>Ladona</taxon>
    </lineage>
</organism>
<dbReference type="FunFam" id="1.20.1280.290:FF:000018">
    <property type="entry name" value="Cystinosin homolog"/>
    <property type="match status" value="1"/>
</dbReference>
<evidence type="ECO:0000256" key="5">
    <source>
        <dbReference type="ARBA" id="ARBA00022737"/>
    </source>
</evidence>
<evidence type="ECO:0000256" key="10">
    <source>
        <dbReference type="ARBA" id="ARBA00048473"/>
    </source>
</evidence>
<feature type="transmembrane region" description="Helical" evidence="12">
    <location>
        <begin position="297"/>
        <end position="320"/>
    </location>
</feature>
<dbReference type="GO" id="GO:0015293">
    <property type="term" value="F:symporter activity"/>
    <property type="evidence" value="ECO:0007669"/>
    <property type="project" value="UniProtKB-KW"/>
</dbReference>
<keyword evidence="7 12" id="KW-1133">Transmembrane helix</keyword>
<reference evidence="14" key="2">
    <citation type="submission" date="2017-10" db="EMBL/GenBank/DDBJ databases">
        <title>Ladona fulva Genome sequencing and assembly.</title>
        <authorList>
            <person name="Murali S."/>
            <person name="Richards S."/>
            <person name="Bandaranaike D."/>
            <person name="Bellair M."/>
            <person name="Blankenburg K."/>
            <person name="Chao H."/>
            <person name="Dinh H."/>
            <person name="Doddapaneni H."/>
            <person name="Dugan-Rocha S."/>
            <person name="Elkadiri S."/>
            <person name="Gnanaolivu R."/>
            <person name="Hernandez B."/>
            <person name="Skinner E."/>
            <person name="Javaid M."/>
            <person name="Lee S."/>
            <person name="Li M."/>
            <person name="Ming W."/>
            <person name="Munidasa M."/>
            <person name="Muniz J."/>
            <person name="Nguyen L."/>
            <person name="Hughes D."/>
            <person name="Osuji N."/>
            <person name="Pu L.-L."/>
            <person name="Puazo M."/>
            <person name="Qu C."/>
            <person name="Quiroz J."/>
            <person name="Raj R."/>
            <person name="Weissenberger G."/>
            <person name="Xin Y."/>
            <person name="Zou X."/>
            <person name="Han Y."/>
            <person name="Worley K."/>
            <person name="Muzny D."/>
            <person name="Gibbs R."/>
        </authorList>
    </citation>
    <scope>NUCLEOTIDE SEQUENCE</scope>
    <source>
        <strain evidence="14">Sampled in the wild</strain>
    </source>
</reference>
<dbReference type="GO" id="GO:0005765">
    <property type="term" value="C:lysosomal membrane"/>
    <property type="evidence" value="ECO:0007669"/>
    <property type="project" value="UniProtKB-SubCell"/>
</dbReference>
<feature type="transmembrane region" description="Helical" evidence="12">
    <location>
        <begin position="208"/>
        <end position="229"/>
    </location>
</feature>
<dbReference type="Gene3D" id="1.20.1280.290">
    <property type="match status" value="2"/>
</dbReference>
<evidence type="ECO:0000256" key="2">
    <source>
        <dbReference type="ARBA" id="ARBA00006855"/>
    </source>
</evidence>
<feature type="transmembrane region" description="Helical" evidence="12">
    <location>
        <begin position="164"/>
        <end position="188"/>
    </location>
</feature>
<evidence type="ECO:0000256" key="7">
    <source>
        <dbReference type="ARBA" id="ARBA00022989"/>
    </source>
</evidence>
<evidence type="ECO:0000256" key="13">
    <source>
        <dbReference type="SAM" id="SignalP"/>
    </source>
</evidence>
<keyword evidence="8 12" id="KW-0472">Membrane</keyword>
<sequence length="386" mass="43341">MYTSTFYSLAACILVSVLKLADCQSPLLFAQGDIGILKGEIFHLDVSVRNYSGPVGEIFFYVNHEGLVELNPKNVSLADLPDQSWTILLSGISPGHAEVVANASSKEIDTSRAFAIVTVEHSFEIGIVSQVVGWIYFAAWSVSFYPQVYINWKRKSVVGLNFDFLAFNILGFILYSVFNCGLYFIPYIEKEYSNRYPKGLNPVLMNDIFFSCHAAFATAITIIQCFIYEKGSQTISLTARGILALFFVVLIIMGSLSGANVVHWLDFLYACSYVKLTITLIKYIPQAYMNYLRKSTEGWSIGNIFCDFTGGAFSMLQMILNGYNYDDWVSIFGDPTKFGLGLFSVIFDILFFIQHYVLYRHNEPYEELNGINESTTTSVSSRTSNA</sequence>
<comment type="catalytic activity">
    <reaction evidence="10">
        <text>L-cystine(out) + H(+)(out) = L-cystine(in) + H(+)(in)</text>
        <dbReference type="Rhea" id="RHEA:66172"/>
        <dbReference type="ChEBI" id="CHEBI:15378"/>
        <dbReference type="ChEBI" id="CHEBI:35491"/>
    </reaction>
    <physiologicalReaction direction="left-to-right" evidence="10">
        <dbReference type="Rhea" id="RHEA:66173"/>
    </physiologicalReaction>
</comment>
<dbReference type="PANTHER" id="PTHR13131:SF5">
    <property type="entry name" value="CYSTINOSIN"/>
    <property type="match status" value="1"/>
</dbReference>
<dbReference type="OrthoDB" id="75720at2759"/>
<keyword evidence="15" id="KW-1185">Reference proteome</keyword>
<dbReference type="EMBL" id="KZ308322">
    <property type="protein sequence ID" value="KAG8227423.1"/>
    <property type="molecule type" value="Genomic_DNA"/>
</dbReference>